<organism evidence="1 2">
    <name type="scientific">Rangifer tarandus platyrhynchus</name>
    <name type="common">Svalbard reindeer</name>
    <dbReference type="NCBI Taxonomy" id="3082113"/>
    <lineage>
        <taxon>Eukaryota</taxon>
        <taxon>Metazoa</taxon>
        <taxon>Chordata</taxon>
        <taxon>Craniata</taxon>
        <taxon>Vertebrata</taxon>
        <taxon>Euteleostomi</taxon>
        <taxon>Mammalia</taxon>
        <taxon>Eutheria</taxon>
        <taxon>Laurasiatheria</taxon>
        <taxon>Artiodactyla</taxon>
        <taxon>Ruminantia</taxon>
        <taxon>Pecora</taxon>
        <taxon>Cervidae</taxon>
        <taxon>Odocoileinae</taxon>
        <taxon>Rangifer</taxon>
    </lineage>
</organism>
<proteinExistence type="predicted"/>
<evidence type="ECO:0000313" key="2">
    <source>
        <dbReference type="Proteomes" id="UP001162501"/>
    </source>
</evidence>
<name>A0AC59ZP52_RANTA</name>
<evidence type="ECO:0000313" key="1">
    <source>
        <dbReference type="EMBL" id="CAN0473931.1"/>
    </source>
</evidence>
<accession>A0AC59ZP52</accession>
<gene>
    <name evidence="1" type="ORF">MRATA1EN22A_LOCUS20687</name>
</gene>
<dbReference type="EMBL" id="OX596115">
    <property type="protein sequence ID" value="CAN0473931.1"/>
    <property type="molecule type" value="Genomic_DNA"/>
</dbReference>
<sequence length="247" mass="26239">MRCPAPRPSAAEGSHCEASLRDEVGSPLPVPWRPLSPCVEDVFSSYRLSPNSHPNLYLPKDASTCMTTSIWAPPTPSSPAELSSSACPSSAHSRPPSLGFTRPPSCPPLSCVQSCRVFSVLSPPPTWKSSFSRSLHPQITFGASGINVLRQETRCPRTEAPSPHLSPCLRPPCSYHTCPSPLGGHPAYATRALYPSKACSSASSRGCKALHLSVWLAARPANGPASPAVTELLGAFILQAAENQLFM</sequence>
<reference evidence="1" key="2">
    <citation type="submission" date="2025-03" db="EMBL/GenBank/DDBJ databases">
        <authorList>
            <consortium name="ELIXIR-Norway"/>
            <consortium name="Elixir Norway"/>
        </authorList>
    </citation>
    <scope>NUCLEOTIDE SEQUENCE</scope>
</reference>
<protein>
    <submittedName>
        <fullName evidence="1">Uncharacterized protein</fullName>
    </submittedName>
</protein>
<dbReference type="Proteomes" id="UP001162501">
    <property type="component" value="Chromosome 31"/>
</dbReference>
<reference evidence="1" key="1">
    <citation type="submission" date="2023-05" db="EMBL/GenBank/DDBJ databases">
        <authorList>
            <consortium name="ELIXIR-Norway"/>
        </authorList>
    </citation>
    <scope>NUCLEOTIDE SEQUENCE</scope>
</reference>